<comment type="similarity">
    <text evidence="2">Belongs to the TMEM86 family.</text>
</comment>
<evidence type="ECO:0000256" key="6">
    <source>
        <dbReference type="SAM" id="Phobius"/>
    </source>
</evidence>
<comment type="subcellular location">
    <subcellularLocation>
        <location evidence="1">Membrane</location>
        <topology evidence="1">Multi-pass membrane protein</topology>
    </subcellularLocation>
</comment>
<evidence type="ECO:0000256" key="1">
    <source>
        <dbReference type="ARBA" id="ARBA00004141"/>
    </source>
</evidence>
<feature type="transmembrane region" description="Helical" evidence="6">
    <location>
        <begin position="15"/>
        <end position="40"/>
    </location>
</feature>
<accession>A0A7W0C6M0</accession>
<dbReference type="RefSeq" id="WP_181549816.1">
    <property type="nucleotide sequence ID" value="NZ_JACDUS010000001.1"/>
</dbReference>
<name>A0A7W0C6M0_9BACT</name>
<evidence type="ECO:0000256" key="5">
    <source>
        <dbReference type="ARBA" id="ARBA00023136"/>
    </source>
</evidence>
<keyword evidence="5 6" id="KW-0472">Membrane</keyword>
<evidence type="ECO:0000256" key="2">
    <source>
        <dbReference type="ARBA" id="ARBA00007375"/>
    </source>
</evidence>
<dbReference type="EMBL" id="JACDUS010000001">
    <property type="protein sequence ID" value="MBA2880153.1"/>
    <property type="molecule type" value="Genomic_DNA"/>
</dbReference>
<dbReference type="Proteomes" id="UP000525298">
    <property type="component" value="Unassembled WGS sequence"/>
</dbReference>
<dbReference type="InterPro" id="IPR012506">
    <property type="entry name" value="TMEM86B-like"/>
</dbReference>
<keyword evidence="4 6" id="KW-1133">Transmembrane helix</keyword>
<gene>
    <name evidence="7" type="ORF">HNR65_000460</name>
</gene>
<organism evidence="7 8">
    <name type="scientific">Desulfosalsimonas propionicica</name>
    <dbReference type="NCBI Taxonomy" id="332175"/>
    <lineage>
        <taxon>Bacteria</taxon>
        <taxon>Pseudomonadati</taxon>
        <taxon>Thermodesulfobacteriota</taxon>
        <taxon>Desulfobacteria</taxon>
        <taxon>Desulfobacterales</taxon>
        <taxon>Desulfosalsimonadaceae</taxon>
        <taxon>Desulfosalsimonas</taxon>
    </lineage>
</organism>
<keyword evidence="3 6" id="KW-0812">Transmembrane</keyword>
<dbReference type="Pfam" id="PF07947">
    <property type="entry name" value="YhhN"/>
    <property type="match status" value="1"/>
</dbReference>
<evidence type="ECO:0000313" key="7">
    <source>
        <dbReference type="EMBL" id="MBA2880153.1"/>
    </source>
</evidence>
<feature type="transmembrane region" description="Helical" evidence="6">
    <location>
        <begin position="52"/>
        <end position="79"/>
    </location>
</feature>
<comment type="caution">
    <text evidence="7">The sequence shown here is derived from an EMBL/GenBank/DDBJ whole genome shotgun (WGS) entry which is preliminary data.</text>
</comment>
<evidence type="ECO:0000313" key="8">
    <source>
        <dbReference type="Proteomes" id="UP000525298"/>
    </source>
</evidence>
<feature type="transmembrane region" description="Helical" evidence="6">
    <location>
        <begin position="124"/>
        <end position="141"/>
    </location>
</feature>
<keyword evidence="8" id="KW-1185">Reference proteome</keyword>
<feature type="transmembrane region" description="Helical" evidence="6">
    <location>
        <begin position="147"/>
        <end position="167"/>
    </location>
</feature>
<feature type="transmembrane region" description="Helical" evidence="6">
    <location>
        <begin position="91"/>
        <end position="112"/>
    </location>
</feature>
<feature type="transmembrane region" description="Helical" evidence="6">
    <location>
        <begin position="203"/>
        <end position="224"/>
    </location>
</feature>
<proteinExistence type="inferred from homology"/>
<protein>
    <submittedName>
        <fullName evidence="7">Putative membrane protein YhhN</fullName>
    </submittedName>
</protein>
<evidence type="ECO:0000256" key="3">
    <source>
        <dbReference type="ARBA" id="ARBA00022692"/>
    </source>
</evidence>
<evidence type="ECO:0000256" key="4">
    <source>
        <dbReference type="ARBA" id="ARBA00022989"/>
    </source>
</evidence>
<feature type="transmembrane region" description="Helical" evidence="6">
    <location>
        <begin position="174"/>
        <end position="191"/>
    </location>
</feature>
<dbReference type="GO" id="GO:0016020">
    <property type="term" value="C:membrane"/>
    <property type="evidence" value="ECO:0007669"/>
    <property type="project" value="UniProtKB-SubCell"/>
</dbReference>
<sequence length="231" mass="24820">MQSKQEFGGSNLQKFYFPGFTLVFVLGAAVFLVMLAAGITGPARTAAKAVPVATLLVLVIGDMDGFVRICLAGALLGSVAGDILLDLPYDALFVFGLAAFLAGHLFYTLLFFRYARLPGGFETAVTGAMMIFAAIMIWLFSGIEPALFKPVVLYIVVIVAMSIGALLVPAADRLLFYGALIFIASDVVLAVNKFLIPIPAGRIINITLYFSAQYIIITAARAIWKPSRRVK</sequence>
<dbReference type="GO" id="GO:0016787">
    <property type="term" value="F:hydrolase activity"/>
    <property type="evidence" value="ECO:0007669"/>
    <property type="project" value="TreeGrafter"/>
</dbReference>
<reference evidence="7 8" key="1">
    <citation type="submission" date="2020-07" db="EMBL/GenBank/DDBJ databases">
        <title>Genomic Encyclopedia of Type Strains, Phase IV (KMG-IV): sequencing the most valuable type-strain genomes for metagenomic binning, comparative biology and taxonomic classification.</title>
        <authorList>
            <person name="Goeker M."/>
        </authorList>
    </citation>
    <scope>NUCLEOTIDE SEQUENCE [LARGE SCALE GENOMIC DNA]</scope>
    <source>
        <strain evidence="7 8">DSM 17721</strain>
    </source>
</reference>
<dbReference type="AlphaFoldDB" id="A0A7W0C6M0"/>
<dbReference type="PANTHER" id="PTHR31885">
    <property type="entry name" value="GH04784P"/>
    <property type="match status" value="1"/>
</dbReference>
<dbReference type="PANTHER" id="PTHR31885:SF6">
    <property type="entry name" value="GH04784P"/>
    <property type="match status" value="1"/>
</dbReference>